<dbReference type="EMBL" id="MU071329">
    <property type="protein sequence ID" value="KAF5826126.1"/>
    <property type="molecule type" value="Genomic_DNA"/>
</dbReference>
<accession>A0ABQ7FUP6</accession>
<sequence length="101" mass="10106">MCNCPCSSVSLHGLPPDVSASLLSYAKAGGLPGGMPGDMGAAVQQLMAAAAAQSSRRSLDSAAAALKRLENPAIANARAGPRLFVGKLTKVGVCAGRVRTL</sequence>
<proteinExistence type="predicted"/>
<evidence type="ECO:0000313" key="1">
    <source>
        <dbReference type="EMBL" id="KAF5826126.1"/>
    </source>
</evidence>
<evidence type="ECO:0000313" key="2">
    <source>
        <dbReference type="Proteomes" id="UP000815325"/>
    </source>
</evidence>
<name>A0ABQ7FUP6_DUNSA</name>
<evidence type="ECO:0008006" key="3">
    <source>
        <dbReference type="Google" id="ProtNLM"/>
    </source>
</evidence>
<protein>
    <recommendedName>
        <fullName evidence="3">Encoded protein</fullName>
    </recommendedName>
</protein>
<organism evidence="1 2">
    <name type="scientific">Dunaliella salina</name>
    <name type="common">Green alga</name>
    <name type="synonym">Protococcus salinus</name>
    <dbReference type="NCBI Taxonomy" id="3046"/>
    <lineage>
        <taxon>Eukaryota</taxon>
        <taxon>Viridiplantae</taxon>
        <taxon>Chlorophyta</taxon>
        <taxon>core chlorophytes</taxon>
        <taxon>Chlorophyceae</taxon>
        <taxon>CS clade</taxon>
        <taxon>Chlamydomonadales</taxon>
        <taxon>Dunaliellaceae</taxon>
        <taxon>Dunaliella</taxon>
    </lineage>
</organism>
<keyword evidence="2" id="KW-1185">Reference proteome</keyword>
<reference evidence="1" key="1">
    <citation type="submission" date="2017-08" db="EMBL/GenBank/DDBJ databases">
        <authorList>
            <person name="Polle J.E."/>
            <person name="Barry K."/>
            <person name="Cushman J."/>
            <person name="Schmutz J."/>
            <person name="Tran D."/>
            <person name="Hathwaick L.T."/>
            <person name="Yim W.C."/>
            <person name="Jenkins J."/>
            <person name="Mckie-Krisberg Z.M."/>
            <person name="Prochnik S."/>
            <person name="Lindquist E."/>
            <person name="Dockter R.B."/>
            <person name="Adam C."/>
            <person name="Molina H."/>
            <person name="Bunkerborg J."/>
            <person name="Jin E."/>
            <person name="Buchheim M."/>
            <person name="Magnuson J."/>
        </authorList>
    </citation>
    <scope>NUCLEOTIDE SEQUENCE</scope>
    <source>
        <strain evidence="1">CCAP 19/18</strain>
    </source>
</reference>
<dbReference type="Proteomes" id="UP000815325">
    <property type="component" value="Unassembled WGS sequence"/>
</dbReference>
<comment type="caution">
    <text evidence="1">The sequence shown here is derived from an EMBL/GenBank/DDBJ whole genome shotgun (WGS) entry which is preliminary data.</text>
</comment>
<gene>
    <name evidence="1" type="ORF">DUNSADRAFT_4686</name>
</gene>